<dbReference type="EMBL" id="AJWJ01000133">
    <property type="protein sequence ID" value="KAF2074714.1"/>
    <property type="molecule type" value="Genomic_DNA"/>
</dbReference>
<name>A0A8J4V868_9MYCE</name>
<feature type="region of interest" description="Disordered" evidence="4">
    <location>
        <begin position="291"/>
        <end position="320"/>
    </location>
</feature>
<dbReference type="PROSITE" id="PS50102">
    <property type="entry name" value="RRM"/>
    <property type="match status" value="2"/>
</dbReference>
<dbReference type="PANTHER" id="PTHR48032:SF6">
    <property type="entry name" value="RNA-BINDING (RRM_RBD_RNP MOTIFS) FAMILY PROTEIN"/>
    <property type="match status" value="1"/>
</dbReference>
<feature type="domain" description="RRM" evidence="5">
    <location>
        <begin position="133"/>
        <end position="208"/>
    </location>
</feature>
<feature type="region of interest" description="Disordered" evidence="4">
    <location>
        <begin position="208"/>
        <end position="278"/>
    </location>
</feature>
<feature type="domain" description="RRM" evidence="5">
    <location>
        <begin position="45"/>
        <end position="122"/>
    </location>
</feature>
<dbReference type="Pfam" id="PF00076">
    <property type="entry name" value="RRM_1"/>
    <property type="match status" value="2"/>
</dbReference>
<feature type="compositionally biased region" description="Low complexity" evidence="4">
    <location>
        <begin position="212"/>
        <end position="227"/>
    </location>
</feature>
<comment type="caution">
    <text evidence="6">The sequence shown here is derived from an EMBL/GenBank/DDBJ whole genome shotgun (WGS) entry which is preliminary data.</text>
</comment>
<dbReference type="GO" id="GO:0003729">
    <property type="term" value="F:mRNA binding"/>
    <property type="evidence" value="ECO:0007669"/>
    <property type="project" value="TreeGrafter"/>
</dbReference>
<evidence type="ECO:0000256" key="1">
    <source>
        <dbReference type="ARBA" id="ARBA00022737"/>
    </source>
</evidence>
<dbReference type="InterPro" id="IPR000504">
    <property type="entry name" value="RRM_dom"/>
</dbReference>
<feature type="region of interest" description="Disordered" evidence="4">
    <location>
        <begin position="353"/>
        <end position="396"/>
    </location>
</feature>
<dbReference type="Proteomes" id="UP000695562">
    <property type="component" value="Unassembled WGS sequence"/>
</dbReference>
<keyword evidence="7" id="KW-1185">Reference proteome</keyword>
<dbReference type="PANTHER" id="PTHR48032">
    <property type="entry name" value="RNA-BINDING PROTEIN MUSASHI HOMOLOG RBP6"/>
    <property type="match status" value="1"/>
</dbReference>
<evidence type="ECO:0000313" key="7">
    <source>
        <dbReference type="Proteomes" id="UP000695562"/>
    </source>
</evidence>
<feature type="compositionally biased region" description="Basic residues" evidence="4">
    <location>
        <begin position="255"/>
        <end position="271"/>
    </location>
</feature>
<dbReference type="InterPro" id="IPR012677">
    <property type="entry name" value="Nucleotide-bd_a/b_plait_sf"/>
</dbReference>
<sequence>MDSQLKNLKISSEEETQQENVSKYAPSQSPSQSPDINQMERYSSGKIFVGGLLKTTSNESLKGYFSQYGEVRESIVIKATEKSNKSRGFGFVTFSDPLVIDKILLLIHVIDGKAVEIRRAIPKEDMIDEPKKRKLFVGGLPKQINADDFKNYFLKFGDIVESNLLIDKNGSVKGFGFISFKDEKVNDMVLAAPHSIFGKKVDVRIADSQKKSSISSTCSSSSSSSSSMGGPYIHSSPSGSVPTSPPLNSPGGGSIHHHHQPHHHHYHHHPQSHQNHQQSLQYLSPVATVRKGNMTSSPQSPILEGSQDSGGPPEIYEISMHGGGYEPYSIQQPNSQYYQPNFMMVPIIYQQSPYPYGNQDQQPPPLSPSPSKYYQHQMSSQPASPHQTAAILPYGNQNYPSNNYSTTPTRFYPKFYFPIQQGYGYETPPPPPSHYSNSPSPMRYSKQYHQHQSQHNNHQQQQQSQQQPPSQQSQQNNQSPQQSQQSLLQESV</sequence>
<evidence type="ECO:0000259" key="5">
    <source>
        <dbReference type="PROSITE" id="PS50102"/>
    </source>
</evidence>
<dbReference type="SUPFAM" id="SSF54928">
    <property type="entry name" value="RNA-binding domain, RBD"/>
    <property type="match status" value="2"/>
</dbReference>
<feature type="region of interest" description="Disordered" evidence="4">
    <location>
        <begin position="422"/>
        <end position="492"/>
    </location>
</feature>
<feature type="compositionally biased region" description="Polar residues" evidence="4">
    <location>
        <begin position="372"/>
        <end position="387"/>
    </location>
</feature>
<feature type="compositionally biased region" description="Polar residues" evidence="4">
    <location>
        <begin position="18"/>
        <end position="36"/>
    </location>
</feature>
<dbReference type="InterPro" id="IPR035979">
    <property type="entry name" value="RBD_domain_sf"/>
</dbReference>
<accession>A0A8J4V868</accession>
<organism evidence="6 7">
    <name type="scientific">Polysphondylium violaceum</name>
    <dbReference type="NCBI Taxonomy" id="133409"/>
    <lineage>
        <taxon>Eukaryota</taxon>
        <taxon>Amoebozoa</taxon>
        <taxon>Evosea</taxon>
        <taxon>Eumycetozoa</taxon>
        <taxon>Dictyostelia</taxon>
        <taxon>Dictyosteliales</taxon>
        <taxon>Dictyosteliaceae</taxon>
        <taxon>Polysphondylium</taxon>
    </lineage>
</organism>
<feature type="region of interest" description="Disordered" evidence="4">
    <location>
        <begin position="1"/>
        <end position="38"/>
    </location>
</feature>
<reference evidence="6" key="1">
    <citation type="submission" date="2020-01" db="EMBL/GenBank/DDBJ databases">
        <title>Development of genomics and gene disruption for Polysphondylium violaceum indicates a role for the polyketide synthase stlB in stalk morphogenesis.</title>
        <authorList>
            <person name="Narita B."/>
            <person name="Kawabe Y."/>
            <person name="Kin K."/>
            <person name="Saito T."/>
            <person name="Gibbs R."/>
            <person name="Kuspa A."/>
            <person name="Muzny D."/>
            <person name="Queller D."/>
            <person name="Richards S."/>
            <person name="Strassman J."/>
            <person name="Sucgang R."/>
            <person name="Worley K."/>
            <person name="Schaap P."/>
        </authorList>
    </citation>
    <scope>NUCLEOTIDE SEQUENCE</scope>
    <source>
        <strain evidence="6">QSvi11</strain>
    </source>
</reference>
<proteinExistence type="predicted"/>
<protein>
    <recommendedName>
        <fullName evidence="5">RRM domain-containing protein</fullName>
    </recommendedName>
</protein>
<dbReference type="AlphaFoldDB" id="A0A8J4V868"/>
<feature type="compositionally biased region" description="Low complexity" evidence="4">
    <location>
        <begin position="450"/>
        <end position="486"/>
    </location>
</feature>
<dbReference type="GO" id="GO:0006417">
    <property type="term" value="P:regulation of translation"/>
    <property type="evidence" value="ECO:0007669"/>
    <property type="project" value="TreeGrafter"/>
</dbReference>
<evidence type="ECO:0000256" key="2">
    <source>
        <dbReference type="ARBA" id="ARBA00022884"/>
    </source>
</evidence>
<evidence type="ECO:0000256" key="4">
    <source>
        <dbReference type="SAM" id="MobiDB-lite"/>
    </source>
</evidence>
<evidence type="ECO:0000256" key="3">
    <source>
        <dbReference type="PROSITE-ProRule" id="PRU00176"/>
    </source>
</evidence>
<dbReference type="OrthoDB" id="1875751at2759"/>
<keyword evidence="1" id="KW-0677">Repeat</keyword>
<keyword evidence="2 3" id="KW-0694">RNA-binding</keyword>
<evidence type="ECO:0000313" key="6">
    <source>
        <dbReference type="EMBL" id="KAF2074714.1"/>
    </source>
</evidence>
<dbReference type="SMART" id="SM00360">
    <property type="entry name" value="RRM"/>
    <property type="match status" value="2"/>
</dbReference>
<feature type="compositionally biased region" description="Polar residues" evidence="4">
    <location>
        <begin position="1"/>
        <end position="10"/>
    </location>
</feature>
<gene>
    <name evidence="6" type="ORF">CYY_003990</name>
</gene>
<dbReference type="Gene3D" id="3.30.70.330">
    <property type="match status" value="2"/>
</dbReference>